<dbReference type="EMBL" id="MU006785">
    <property type="protein sequence ID" value="KAF2640369.1"/>
    <property type="molecule type" value="Genomic_DNA"/>
</dbReference>
<reference evidence="2" key="1">
    <citation type="journal article" date="2020" name="Stud. Mycol.">
        <title>101 Dothideomycetes genomes: a test case for predicting lifestyles and emergence of pathogens.</title>
        <authorList>
            <person name="Haridas S."/>
            <person name="Albert R."/>
            <person name="Binder M."/>
            <person name="Bloem J."/>
            <person name="Labutti K."/>
            <person name="Salamov A."/>
            <person name="Andreopoulos B."/>
            <person name="Baker S."/>
            <person name="Barry K."/>
            <person name="Bills G."/>
            <person name="Bluhm B."/>
            <person name="Cannon C."/>
            <person name="Castanera R."/>
            <person name="Culley D."/>
            <person name="Daum C."/>
            <person name="Ezra D."/>
            <person name="Gonzalez J."/>
            <person name="Henrissat B."/>
            <person name="Kuo A."/>
            <person name="Liang C."/>
            <person name="Lipzen A."/>
            <person name="Lutzoni F."/>
            <person name="Magnuson J."/>
            <person name="Mondo S."/>
            <person name="Nolan M."/>
            <person name="Ohm R."/>
            <person name="Pangilinan J."/>
            <person name="Park H.-J."/>
            <person name="Ramirez L."/>
            <person name="Alfaro M."/>
            <person name="Sun H."/>
            <person name="Tritt A."/>
            <person name="Yoshinaga Y."/>
            <person name="Zwiers L.-H."/>
            <person name="Turgeon B."/>
            <person name="Goodwin S."/>
            <person name="Spatafora J."/>
            <person name="Crous P."/>
            <person name="Grigoriev I."/>
        </authorList>
    </citation>
    <scope>NUCLEOTIDE SEQUENCE</scope>
    <source>
        <strain evidence="2">CBS 473.64</strain>
    </source>
</reference>
<evidence type="ECO:0000313" key="3">
    <source>
        <dbReference type="Proteomes" id="UP000799753"/>
    </source>
</evidence>
<accession>A0A6A6RXS8</accession>
<feature type="region of interest" description="Disordered" evidence="1">
    <location>
        <begin position="1"/>
        <end position="20"/>
    </location>
</feature>
<feature type="compositionally biased region" description="Acidic residues" evidence="1">
    <location>
        <begin position="1"/>
        <end position="16"/>
    </location>
</feature>
<sequence length="210" mass="21331">MLDATGEPEVDDDGSEDPLTLLKTLDAVEEPIGTEAEDKLVADWLTLPKMLLLLVVGPPLEVDISLDADEGGTPDEGFANEGDALGLAAEVVVPVPVFVAVIVEGAPNEEGATGKDGVDPVGTDTGLDEGVPTSDDWGEGLDAVGAFVEGDPGGDVPAAEEVTGPVGAELNLDDGVLARDDPDSSVEAVGESIDDGVGKETVKLLGETYI</sequence>
<organism evidence="2 3">
    <name type="scientific">Massarina eburnea CBS 473.64</name>
    <dbReference type="NCBI Taxonomy" id="1395130"/>
    <lineage>
        <taxon>Eukaryota</taxon>
        <taxon>Fungi</taxon>
        <taxon>Dikarya</taxon>
        <taxon>Ascomycota</taxon>
        <taxon>Pezizomycotina</taxon>
        <taxon>Dothideomycetes</taxon>
        <taxon>Pleosporomycetidae</taxon>
        <taxon>Pleosporales</taxon>
        <taxon>Massarineae</taxon>
        <taxon>Massarinaceae</taxon>
        <taxon>Massarina</taxon>
    </lineage>
</organism>
<evidence type="ECO:0000313" key="2">
    <source>
        <dbReference type="EMBL" id="KAF2640369.1"/>
    </source>
</evidence>
<keyword evidence="3" id="KW-1185">Reference proteome</keyword>
<name>A0A6A6RXS8_9PLEO</name>
<evidence type="ECO:0000256" key="1">
    <source>
        <dbReference type="SAM" id="MobiDB-lite"/>
    </source>
</evidence>
<dbReference type="AlphaFoldDB" id="A0A6A6RXS8"/>
<gene>
    <name evidence="2" type="ORF">P280DRAFT_518780</name>
</gene>
<proteinExistence type="predicted"/>
<dbReference type="Proteomes" id="UP000799753">
    <property type="component" value="Unassembled WGS sequence"/>
</dbReference>
<protein>
    <submittedName>
        <fullName evidence="2">Uncharacterized protein</fullName>
    </submittedName>
</protein>